<dbReference type="EMBL" id="PCDP01000038">
    <property type="protein sequence ID" value="PZM12219.1"/>
    <property type="molecule type" value="Genomic_DNA"/>
</dbReference>
<dbReference type="PANTHER" id="PTHR23416:SF23">
    <property type="entry name" value="ACETYLTRANSFERASE C18B11.09C-RELATED"/>
    <property type="match status" value="1"/>
</dbReference>
<evidence type="ECO:0000259" key="5">
    <source>
        <dbReference type="SMART" id="SM01266"/>
    </source>
</evidence>
<feature type="domain" description="Maltose/galactoside acetyltransferase" evidence="5">
    <location>
        <begin position="6"/>
        <end position="60"/>
    </location>
</feature>
<dbReference type="GO" id="GO:0008374">
    <property type="term" value="F:O-acyltransferase activity"/>
    <property type="evidence" value="ECO:0007669"/>
    <property type="project" value="TreeGrafter"/>
</dbReference>
<proteinExistence type="inferred from homology"/>
<dbReference type="PANTHER" id="PTHR23416">
    <property type="entry name" value="SIALIC ACID SYNTHASE-RELATED"/>
    <property type="match status" value="1"/>
</dbReference>
<name>A0A2W4CGU6_9HYPH</name>
<sequence>MVDSERKKMAAGEWYCCLDAELDALRQKARAAIHQHNSLPPLQRGNIAPDLAALFAEVAQDAFIEARFHCSYGMNIHLGRRAYLNAGCTILDSAPVRIGDGAMLGPGVQIYCSEHHQDVALRRSGMEIARPVEIGNDVWIGGGAIILGGVTIGEGAIVGAGAVVTRNVAAGTTVVGNPARQHRQTIEPDG</sequence>
<dbReference type="OrthoDB" id="9815592at2"/>
<keyword evidence="7" id="KW-1185">Reference proteome</keyword>
<dbReference type="Pfam" id="PF12464">
    <property type="entry name" value="Mac"/>
    <property type="match status" value="1"/>
</dbReference>
<evidence type="ECO:0000313" key="7">
    <source>
        <dbReference type="Proteomes" id="UP000248925"/>
    </source>
</evidence>
<accession>A0A2W4CGU6</accession>
<organism evidence="6 7">
    <name type="scientific">Rhizobium tubonense</name>
    <dbReference type="NCBI Taxonomy" id="484088"/>
    <lineage>
        <taxon>Bacteria</taxon>
        <taxon>Pseudomonadati</taxon>
        <taxon>Pseudomonadota</taxon>
        <taxon>Alphaproteobacteria</taxon>
        <taxon>Hyphomicrobiales</taxon>
        <taxon>Rhizobiaceae</taxon>
        <taxon>Rhizobium/Agrobacterium group</taxon>
        <taxon>Rhizobium</taxon>
    </lineage>
</organism>
<evidence type="ECO:0000256" key="2">
    <source>
        <dbReference type="ARBA" id="ARBA00022679"/>
    </source>
</evidence>
<dbReference type="Gene3D" id="2.160.10.10">
    <property type="entry name" value="Hexapeptide repeat proteins"/>
    <property type="match status" value="1"/>
</dbReference>
<keyword evidence="4" id="KW-0012">Acyltransferase</keyword>
<evidence type="ECO:0000256" key="3">
    <source>
        <dbReference type="ARBA" id="ARBA00022737"/>
    </source>
</evidence>
<dbReference type="GO" id="GO:0016407">
    <property type="term" value="F:acetyltransferase activity"/>
    <property type="evidence" value="ECO:0007669"/>
    <property type="project" value="InterPro"/>
</dbReference>
<reference evidence="6 7" key="1">
    <citation type="journal article" date="2018" name="Sci. Rep.">
        <title>Rhizobium tumorigenes sp. nov., a novel plant tumorigenic bacterium isolated from cane gall tumors on thornless blackberry.</title>
        <authorList>
            <person name="Kuzmanovi N."/>
            <person name="Smalla K."/>
            <person name="Gronow S."/>
            <person name="PuBawska J."/>
        </authorList>
    </citation>
    <scope>NUCLEOTIDE SEQUENCE [LARGE SCALE GENOMIC DNA]</scope>
    <source>
        <strain evidence="6 7">CCBAU 85046</strain>
    </source>
</reference>
<evidence type="ECO:0000256" key="1">
    <source>
        <dbReference type="ARBA" id="ARBA00007274"/>
    </source>
</evidence>
<dbReference type="InterPro" id="IPR018357">
    <property type="entry name" value="Hexapep_transf_CS"/>
</dbReference>
<dbReference type="AlphaFoldDB" id="A0A2W4CGU6"/>
<comment type="caution">
    <text evidence="6">The sequence shown here is derived from an EMBL/GenBank/DDBJ whole genome shotgun (WGS) entry which is preliminary data.</text>
</comment>
<dbReference type="Proteomes" id="UP000248925">
    <property type="component" value="Unassembled WGS sequence"/>
</dbReference>
<dbReference type="SUPFAM" id="SSF51161">
    <property type="entry name" value="Trimeric LpxA-like enzymes"/>
    <property type="match status" value="1"/>
</dbReference>
<dbReference type="CDD" id="cd03357">
    <property type="entry name" value="LbH_MAT_GAT"/>
    <property type="match status" value="1"/>
</dbReference>
<dbReference type="Pfam" id="PF00132">
    <property type="entry name" value="Hexapep"/>
    <property type="match status" value="1"/>
</dbReference>
<keyword evidence="2 6" id="KW-0808">Transferase</keyword>
<comment type="similarity">
    <text evidence="1">Belongs to the transferase hexapeptide repeat family.</text>
</comment>
<dbReference type="InterPro" id="IPR051159">
    <property type="entry name" value="Hexapeptide_acetyltransf"/>
</dbReference>
<dbReference type="InterPro" id="IPR011004">
    <property type="entry name" value="Trimer_LpxA-like_sf"/>
</dbReference>
<dbReference type="PROSITE" id="PS00101">
    <property type="entry name" value="HEXAPEP_TRANSFERASES"/>
    <property type="match status" value="1"/>
</dbReference>
<keyword evidence="3" id="KW-0677">Repeat</keyword>
<dbReference type="InterPro" id="IPR024688">
    <property type="entry name" value="Mac_dom"/>
</dbReference>
<protein>
    <submittedName>
        <fullName evidence="6">Maltose acetyltransferase</fullName>
    </submittedName>
</protein>
<dbReference type="SMART" id="SM01266">
    <property type="entry name" value="Mac"/>
    <property type="match status" value="1"/>
</dbReference>
<evidence type="ECO:0000313" key="6">
    <source>
        <dbReference type="EMBL" id="PZM12219.1"/>
    </source>
</evidence>
<gene>
    <name evidence="6" type="ORF">CPY51_19210</name>
</gene>
<evidence type="ECO:0000256" key="4">
    <source>
        <dbReference type="ARBA" id="ARBA00023315"/>
    </source>
</evidence>
<dbReference type="InterPro" id="IPR001451">
    <property type="entry name" value="Hexapep"/>
</dbReference>